<name>A0A2I7N828_9NEIS</name>
<keyword evidence="2" id="KW-0732">Signal</keyword>
<evidence type="ECO:0000313" key="3">
    <source>
        <dbReference type="EMBL" id="AUR52385.1"/>
    </source>
</evidence>
<gene>
    <name evidence="3" type="ORF">CUN60_08770</name>
</gene>
<organism evidence="3 4">
    <name type="scientific">Aquella oligotrophica</name>
    <dbReference type="NCBI Taxonomy" id="2067065"/>
    <lineage>
        <taxon>Bacteria</taxon>
        <taxon>Pseudomonadati</taxon>
        <taxon>Pseudomonadota</taxon>
        <taxon>Betaproteobacteria</taxon>
        <taxon>Neisseriales</taxon>
        <taxon>Neisseriaceae</taxon>
        <taxon>Aquella</taxon>
    </lineage>
</organism>
<dbReference type="KEGG" id="nba:CUN60_08770"/>
<keyword evidence="4" id="KW-1185">Reference proteome</keyword>
<evidence type="ECO:0000256" key="2">
    <source>
        <dbReference type="SAM" id="SignalP"/>
    </source>
</evidence>
<dbReference type="Proteomes" id="UP000236655">
    <property type="component" value="Chromosome"/>
</dbReference>
<accession>A0A2I7N828</accession>
<sequence length="682" mass="73393">MNFQLNKLYLAILAGSSIALTACNSGTGNNANMANSVAAKLGATDSNCLQVSSSKVEGNRWWVSASVEMKNTCSGPVNLDNTVIELSNSKTALNGSGFSMNSISPWSSKNALDFAYATNKVTVTVHSDVQIAKNGNASVSFGGNPGMNADPVANSFIFKVNGSTPAPTPTPTPSPTPSPTPVPTPTPAPTPVPVSGLPTPIYFTPTSTANGTIYFHLNLPYNSGNVEKLEVNANYTDLLISNYVAGALLGHLMHQKFPQLKFNRDYIYGTVFGQLLQENINTSNYSSASDWINPVDNERNSLLNSGQGGPYQINDYSKRLEDSKGVGLVNFVALQKGLGYTVEDQDSGKQTASKGPDSLDQKYFGPMAAAYFHLNDMNRLEMNNAEDWGPQAAYYSQCMANLQNSKASQNKYNIYDMILNAAYNAGTYSIIIKDYFRICAGMYTTSPEISQVNSIGDYTLSDTLYQEAIGTKEAVGGTFILYPRQIRIYLDQIYNQKTYDSPAITGENHIRLSLQDVEYVFQNAIGTLAYINKAGKYEFVSPSLSKHAFETALTKNKLSISGALDIGTLTGKTNFFNLLDDAINNLASQGINFGAITQTTIGGVTPTPTPTPSPAVCPENPLVYPAGRNTYTGGTIVKASNGKFYKCISNVVAGWCNSSSDVYAPGSGWASGDAWQEYSCQK</sequence>
<proteinExistence type="predicted"/>
<protein>
    <recommendedName>
        <fullName evidence="5">Chitin-binding type-3 domain-containing protein</fullName>
    </recommendedName>
</protein>
<feature type="signal peptide" evidence="2">
    <location>
        <begin position="1"/>
        <end position="22"/>
    </location>
</feature>
<feature type="chain" id="PRO_5014397252" description="Chitin-binding type-3 domain-containing protein" evidence="2">
    <location>
        <begin position="23"/>
        <end position="682"/>
    </location>
</feature>
<dbReference type="PROSITE" id="PS51257">
    <property type="entry name" value="PROKAR_LIPOPROTEIN"/>
    <property type="match status" value="1"/>
</dbReference>
<feature type="compositionally biased region" description="Pro residues" evidence="1">
    <location>
        <begin position="166"/>
        <end position="191"/>
    </location>
</feature>
<dbReference type="EMBL" id="CP024847">
    <property type="protein sequence ID" value="AUR52385.1"/>
    <property type="molecule type" value="Genomic_DNA"/>
</dbReference>
<evidence type="ECO:0000313" key="4">
    <source>
        <dbReference type="Proteomes" id="UP000236655"/>
    </source>
</evidence>
<reference evidence="4" key="1">
    <citation type="submission" date="2017-11" db="EMBL/GenBank/DDBJ databases">
        <authorList>
            <person name="Chan K.G."/>
            <person name="Lee L.S."/>
        </authorList>
    </citation>
    <scope>NUCLEOTIDE SEQUENCE [LARGE SCALE GENOMIC DNA]</scope>
    <source>
        <strain evidence="4">DSM 100970</strain>
    </source>
</reference>
<evidence type="ECO:0008006" key="5">
    <source>
        <dbReference type="Google" id="ProtNLM"/>
    </source>
</evidence>
<dbReference type="RefSeq" id="WP_102951678.1">
    <property type="nucleotide sequence ID" value="NZ_CP024847.1"/>
</dbReference>
<evidence type="ECO:0000256" key="1">
    <source>
        <dbReference type="SAM" id="MobiDB-lite"/>
    </source>
</evidence>
<feature type="region of interest" description="Disordered" evidence="1">
    <location>
        <begin position="160"/>
        <end position="191"/>
    </location>
</feature>
<dbReference type="AlphaFoldDB" id="A0A2I7N828"/>